<comment type="similarity">
    <text evidence="5">Belongs to the glutamate--cysteine ligase type 2 family. YbdK subfamily.</text>
</comment>
<keyword evidence="8" id="KW-1185">Reference proteome</keyword>
<dbReference type="Gene3D" id="3.30.590.20">
    <property type="match status" value="1"/>
</dbReference>
<comment type="catalytic activity">
    <reaction evidence="4 5">
        <text>L-cysteine + L-glutamate + ATP = gamma-L-glutamyl-L-cysteine + ADP + phosphate + H(+)</text>
        <dbReference type="Rhea" id="RHEA:13285"/>
        <dbReference type="ChEBI" id="CHEBI:15378"/>
        <dbReference type="ChEBI" id="CHEBI:29985"/>
        <dbReference type="ChEBI" id="CHEBI:30616"/>
        <dbReference type="ChEBI" id="CHEBI:35235"/>
        <dbReference type="ChEBI" id="CHEBI:43474"/>
        <dbReference type="ChEBI" id="CHEBI:58173"/>
        <dbReference type="ChEBI" id="CHEBI:456216"/>
        <dbReference type="EC" id="6.3.2.2"/>
    </reaction>
</comment>
<dbReference type="HAMAP" id="MF_01609">
    <property type="entry name" value="Glu_cys_ligase_2"/>
    <property type="match status" value="1"/>
</dbReference>
<reference evidence="7 8" key="1">
    <citation type="journal article" date="2019" name="Int. J. Syst. Evol. Microbiol.">
        <title>The Global Catalogue of Microorganisms (GCM) 10K type strain sequencing project: providing services to taxonomists for standard genome sequencing and annotation.</title>
        <authorList>
            <consortium name="The Broad Institute Genomics Platform"/>
            <consortium name="The Broad Institute Genome Sequencing Center for Infectious Disease"/>
            <person name="Wu L."/>
            <person name="Ma J."/>
        </authorList>
    </citation>
    <scope>NUCLEOTIDE SEQUENCE [LARGE SCALE GENOMIC DNA]</scope>
    <source>
        <strain evidence="7 8">JCM 13581</strain>
    </source>
</reference>
<dbReference type="Pfam" id="PF04107">
    <property type="entry name" value="GCS2"/>
    <property type="match status" value="1"/>
</dbReference>
<dbReference type="EMBL" id="BAAAMJ010000057">
    <property type="protein sequence ID" value="GAA1930212.1"/>
    <property type="molecule type" value="Genomic_DNA"/>
</dbReference>
<dbReference type="SUPFAM" id="SSF55931">
    <property type="entry name" value="Glutamine synthetase/guanido kinase"/>
    <property type="match status" value="1"/>
</dbReference>
<comment type="caution">
    <text evidence="7">The sequence shown here is derived from an EMBL/GenBank/DDBJ whole genome shotgun (WGS) entry which is preliminary data.</text>
</comment>
<evidence type="ECO:0000256" key="3">
    <source>
        <dbReference type="ARBA" id="ARBA00022840"/>
    </source>
</evidence>
<dbReference type="Proteomes" id="UP001501303">
    <property type="component" value="Unassembled WGS sequence"/>
</dbReference>
<evidence type="ECO:0000313" key="7">
    <source>
        <dbReference type="EMBL" id="GAA1930212.1"/>
    </source>
</evidence>
<dbReference type="NCBIfam" id="TIGR02050">
    <property type="entry name" value="gshA_cyan_rel"/>
    <property type="match status" value="1"/>
</dbReference>
<dbReference type="InterPro" id="IPR006336">
    <property type="entry name" value="GCS2"/>
</dbReference>
<name>A0ABN2PV63_9ACTN</name>
<dbReference type="InterPro" id="IPR014746">
    <property type="entry name" value="Gln_synth/guanido_kin_cat_dom"/>
</dbReference>
<dbReference type="PANTHER" id="PTHR36510">
    <property type="entry name" value="GLUTAMATE--CYSTEINE LIGASE 2-RELATED"/>
    <property type="match status" value="1"/>
</dbReference>
<keyword evidence="2 5" id="KW-0547">Nucleotide-binding</keyword>
<dbReference type="GO" id="GO:0016874">
    <property type="term" value="F:ligase activity"/>
    <property type="evidence" value="ECO:0007669"/>
    <property type="project" value="UniProtKB-KW"/>
</dbReference>
<dbReference type="InterPro" id="IPR050141">
    <property type="entry name" value="GCL_type2/YbdK_subfam"/>
</dbReference>
<gene>
    <name evidence="7" type="ORF">GCM10009716_42130</name>
</gene>
<dbReference type="PANTHER" id="PTHR36510:SF1">
    <property type="entry name" value="GLUTAMATE--CYSTEINE LIGASE 2-RELATED"/>
    <property type="match status" value="1"/>
</dbReference>
<keyword evidence="3 5" id="KW-0067">ATP-binding</keyword>
<organism evidence="7 8">
    <name type="scientific">Streptomyces sodiiphilus</name>
    <dbReference type="NCBI Taxonomy" id="226217"/>
    <lineage>
        <taxon>Bacteria</taxon>
        <taxon>Bacillati</taxon>
        <taxon>Actinomycetota</taxon>
        <taxon>Actinomycetes</taxon>
        <taxon>Kitasatosporales</taxon>
        <taxon>Streptomycetaceae</taxon>
        <taxon>Streptomyces</taxon>
    </lineage>
</organism>
<evidence type="ECO:0000256" key="5">
    <source>
        <dbReference type="HAMAP-Rule" id="MF_01609"/>
    </source>
</evidence>
<evidence type="ECO:0000256" key="4">
    <source>
        <dbReference type="ARBA" id="ARBA00048819"/>
    </source>
</evidence>
<accession>A0ABN2PV63</accession>
<proteinExistence type="inferred from homology"/>
<feature type="region of interest" description="Disordered" evidence="6">
    <location>
        <begin position="356"/>
        <end position="392"/>
    </location>
</feature>
<evidence type="ECO:0000256" key="2">
    <source>
        <dbReference type="ARBA" id="ARBA00022741"/>
    </source>
</evidence>
<dbReference type="NCBIfam" id="NF010041">
    <property type="entry name" value="PRK13517.1-1"/>
    <property type="match status" value="1"/>
</dbReference>
<dbReference type="InterPro" id="IPR011793">
    <property type="entry name" value="YbdK"/>
</dbReference>
<dbReference type="EC" id="6.3.2.2" evidence="5"/>
<keyword evidence="1 5" id="KW-0436">Ligase</keyword>
<comment type="function">
    <text evidence="5">ATP-dependent carboxylate-amine ligase which exhibits weak glutamate--cysteine ligase activity.</text>
</comment>
<evidence type="ECO:0000313" key="8">
    <source>
        <dbReference type="Proteomes" id="UP001501303"/>
    </source>
</evidence>
<evidence type="ECO:0000256" key="6">
    <source>
        <dbReference type="SAM" id="MobiDB-lite"/>
    </source>
</evidence>
<evidence type="ECO:0000256" key="1">
    <source>
        <dbReference type="ARBA" id="ARBA00022598"/>
    </source>
</evidence>
<sequence>MGVEEEFLLVDPATARTAPAAPAVLRRVLREPPPGDGGAYQTELLTTQIEASTGVCTTLGQLRRQLTAGRRRLAGAARAEGLRLVSSGSPVLGHQGPCPVTEGDRYARIVALYGTALEDYQMCGCHVHIGVPDRDTAVAVVNRIRPWLPVLLSLSVNSPSDGTKDRGYASWRIVEQARFPSAGIPPRFASAAAHDAEVDRLVEAGAISDPAMTFWLARPSSRFPTVEFRVADAAATVDEAVLQAALARALVRTALAGPAEDRPVPLLDAQVGDTAIWTAARHGLAGPGVDPLTGARGPAVARVQALLDHVAGSLEETGDTAEVRRTLAAVCRWGTGAERQRAGWMLGGPRAVVDLLADQTDPAGGPGPRGTPGPPGSGLPEDDVPADMGEPT</sequence>
<protein>
    <recommendedName>
        <fullName evidence="5">Putative glutamate--cysteine ligase 2</fullName>
        <ecNumber evidence="5">6.3.2.2</ecNumber>
    </recommendedName>
    <alternativeName>
        <fullName evidence="5">Gamma-glutamylcysteine synthetase 2</fullName>
        <shortName evidence="5">GCS 2</shortName>
        <shortName evidence="5">Gamma-GCS 2</shortName>
    </alternativeName>
</protein>